<evidence type="ECO:0000256" key="3">
    <source>
        <dbReference type="PROSITE-ProRule" id="PRU00236"/>
    </source>
</evidence>
<keyword evidence="4" id="KW-0732">Signal</keyword>
<evidence type="ECO:0000313" key="7">
    <source>
        <dbReference type="Proteomes" id="UP001187471"/>
    </source>
</evidence>
<keyword evidence="1" id="KW-0808">Transferase</keyword>
<keyword evidence="7" id="KW-1185">Reference proteome</keyword>
<feature type="binding site" evidence="3">
    <location>
        <position position="209"/>
    </location>
    <ligand>
        <name>Zn(2+)</name>
        <dbReference type="ChEBI" id="CHEBI:29105"/>
    </ligand>
</feature>
<dbReference type="EMBL" id="JAVXUO010000311">
    <property type="protein sequence ID" value="KAK2993441.1"/>
    <property type="molecule type" value="Genomic_DNA"/>
</dbReference>
<dbReference type="InterPro" id="IPR029035">
    <property type="entry name" value="DHS-like_NAD/FAD-binding_dom"/>
</dbReference>
<dbReference type="Proteomes" id="UP001187471">
    <property type="component" value="Unassembled WGS sequence"/>
</dbReference>
<feature type="active site" description="Proton acceptor" evidence="3">
    <location>
        <position position="176"/>
    </location>
</feature>
<dbReference type="Pfam" id="PF02146">
    <property type="entry name" value="SIR2"/>
    <property type="match status" value="1"/>
</dbReference>
<gene>
    <name evidence="6" type="ORF">RJ640_005135</name>
</gene>
<evidence type="ECO:0000256" key="1">
    <source>
        <dbReference type="ARBA" id="ARBA00022679"/>
    </source>
</evidence>
<dbReference type="PANTHER" id="PTHR11085:SF10">
    <property type="entry name" value="NAD-DEPENDENT PROTEIN DEACYLASE SIRTUIN-5, MITOCHONDRIAL-RELATED"/>
    <property type="match status" value="1"/>
</dbReference>
<dbReference type="GO" id="GO:0017136">
    <property type="term" value="F:histone deacetylase activity, NAD-dependent"/>
    <property type="evidence" value="ECO:0007669"/>
    <property type="project" value="TreeGrafter"/>
</dbReference>
<proteinExistence type="predicted"/>
<feature type="signal peptide" evidence="4">
    <location>
        <begin position="1"/>
        <end position="25"/>
    </location>
</feature>
<accession>A0AA88S046</accession>
<evidence type="ECO:0000313" key="6">
    <source>
        <dbReference type="EMBL" id="KAK2993441.1"/>
    </source>
</evidence>
<keyword evidence="3" id="KW-0862">Zinc</keyword>
<dbReference type="PROSITE" id="PS50305">
    <property type="entry name" value="SIRTUIN"/>
    <property type="match status" value="1"/>
</dbReference>
<dbReference type="InterPro" id="IPR050134">
    <property type="entry name" value="NAD-dep_sirtuin_deacylases"/>
</dbReference>
<dbReference type="SUPFAM" id="SSF52467">
    <property type="entry name" value="DHS-like NAD/FAD-binding domain"/>
    <property type="match status" value="1"/>
</dbReference>
<dbReference type="AlphaFoldDB" id="A0AA88S046"/>
<keyword evidence="2" id="KW-0520">NAD</keyword>
<dbReference type="PANTHER" id="PTHR11085">
    <property type="entry name" value="NAD-DEPENDENT PROTEIN DEACYLASE SIRTUIN-5, MITOCHONDRIAL-RELATED"/>
    <property type="match status" value="1"/>
</dbReference>
<feature type="binding site" evidence="3">
    <location>
        <position position="221"/>
    </location>
    <ligand>
        <name>Zn(2+)</name>
        <dbReference type="ChEBI" id="CHEBI:29105"/>
    </ligand>
</feature>
<dbReference type="InterPro" id="IPR026590">
    <property type="entry name" value="Ssirtuin_cat_dom"/>
</dbReference>
<keyword evidence="3" id="KW-0479">Metal-binding</keyword>
<sequence length="241" mass="26574">MGLCSLPFMSWLCGLPIWAWKSAVSDHWHQHKVRAIGRYGFGYSTENSNSNMGGTGTRFHSWALKYVFAFSFVSLVVEDIAFARCSDPNGAYSTGFKPITHQVSVPHKSADIDVSRARRRYWARSYAGWRRFTAAQPGAAHTALASLERSGRISYMITQNVDRLHHRAGSCPLELHGTVYTVGCVDCGFSFPRDLFQDQLKALNPKPRCLASTFGAIKPRCLASAIGAITPRRLAAAAVMG</sequence>
<feature type="binding site" evidence="3">
    <location>
        <position position="184"/>
    </location>
    <ligand>
        <name>Zn(2+)</name>
        <dbReference type="ChEBI" id="CHEBI:29105"/>
    </ligand>
</feature>
<evidence type="ECO:0000256" key="2">
    <source>
        <dbReference type="ARBA" id="ARBA00023027"/>
    </source>
</evidence>
<evidence type="ECO:0000256" key="4">
    <source>
        <dbReference type="SAM" id="SignalP"/>
    </source>
</evidence>
<dbReference type="GO" id="GO:0070403">
    <property type="term" value="F:NAD+ binding"/>
    <property type="evidence" value="ECO:0007669"/>
    <property type="project" value="InterPro"/>
</dbReference>
<comment type="caution">
    <text evidence="6">The sequence shown here is derived from an EMBL/GenBank/DDBJ whole genome shotgun (WGS) entry which is preliminary data.</text>
</comment>
<feature type="binding site" evidence="3">
    <location>
        <position position="187"/>
    </location>
    <ligand>
        <name>Zn(2+)</name>
        <dbReference type="ChEBI" id="CHEBI:29105"/>
    </ligand>
</feature>
<evidence type="ECO:0000259" key="5">
    <source>
        <dbReference type="PROSITE" id="PS50305"/>
    </source>
</evidence>
<feature type="domain" description="Deacetylase sirtuin-type" evidence="5">
    <location>
        <begin position="46"/>
        <end position="241"/>
    </location>
</feature>
<reference evidence="6" key="1">
    <citation type="submission" date="2022-12" db="EMBL/GenBank/DDBJ databases">
        <title>Draft genome assemblies for two species of Escallonia (Escalloniales).</title>
        <authorList>
            <person name="Chanderbali A."/>
            <person name="Dervinis C."/>
            <person name="Anghel I."/>
            <person name="Soltis D."/>
            <person name="Soltis P."/>
            <person name="Zapata F."/>
        </authorList>
    </citation>
    <scope>NUCLEOTIDE SEQUENCE</scope>
    <source>
        <strain evidence="6">UCBG92.1500</strain>
        <tissue evidence="6">Leaf</tissue>
    </source>
</reference>
<dbReference type="GO" id="GO:0046872">
    <property type="term" value="F:metal ion binding"/>
    <property type="evidence" value="ECO:0007669"/>
    <property type="project" value="UniProtKB-KW"/>
</dbReference>
<name>A0AA88S046_9ASTE</name>
<dbReference type="Gene3D" id="3.40.50.1220">
    <property type="entry name" value="TPP-binding domain"/>
    <property type="match status" value="1"/>
</dbReference>
<protein>
    <recommendedName>
        <fullName evidence="5">Deacetylase sirtuin-type domain-containing protein</fullName>
    </recommendedName>
</protein>
<dbReference type="InterPro" id="IPR003000">
    <property type="entry name" value="Sirtuin"/>
</dbReference>
<feature type="chain" id="PRO_5041664544" description="Deacetylase sirtuin-type domain-containing protein" evidence="4">
    <location>
        <begin position="26"/>
        <end position="241"/>
    </location>
</feature>
<organism evidence="6 7">
    <name type="scientific">Escallonia rubra</name>
    <dbReference type="NCBI Taxonomy" id="112253"/>
    <lineage>
        <taxon>Eukaryota</taxon>
        <taxon>Viridiplantae</taxon>
        <taxon>Streptophyta</taxon>
        <taxon>Embryophyta</taxon>
        <taxon>Tracheophyta</taxon>
        <taxon>Spermatophyta</taxon>
        <taxon>Magnoliopsida</taxon>
        <taxon>eudicotyledons</taxon>
        <taxon>Gunneridae</taxon>
        <taxon>Pentapetalae</taxon>
        <taxon>asterids</taxon>
        <taxon>campanulids</taxon>
        <taxon>Escalloniales</taxon>
        <taxon>Escalloniaceae</taxon>
        <taxon>Escallonia</taxon>
    </lineage>
</organism>